<keyword evidence="1" id="KW-0812">Transmembrane</keyword>
<dbReference type="GO" id="GO:0016491">
    <property type="term" value="F:oxidoreductase activity"/>
    <property type="evidence" value="ECO:0007669"/>
    <property type="project" value="InterPro"/>
</dbReference>
<dbReference type="AlphaFoldDB" id="A0A9X2G092"/>
<evidence type="ECO:0000256" key="1">
    <source>
        <dbReference type="SAM" id="Phobius"/>
    </source>
</evidence>
<dbReference type="InterPro" id="IPR004378">
    <property type="entry name" value="F420H2_quin_Rdtase"/>
</dbReference>
<reference evidence="2" key="1">
    <citation type="submission" date="2022-06" db="EMBL/GenBank/DDBJ databases">
        <title>Genomic Encyclopedia of Archaeal and Bacterial Type Strains, Phase II (KMG-II): from individual species to whole genera.</title>
        <authorList>
            <person name="Goeker M."/>
        </authorList>
    </citation>
    <scope>NUCLEOTIDE SEQUENCE</scope>
    <source>
        <strain evidence="2">DSM 26652</strain>
    </source>
</reference>
<dbReference type="EMBL" id="JAMTCS010000002">
    <property type="protein sequence ID" value="MCP2263630.1"/>
    <property type="molecule type" value="Genomic_DNA"/>
</dbReference>
<accession>A0A9X2G092</accession>
<evidence type="ECO:0000313" key="2">
    <source>
        <dbReference type="EMBL" id="MCP2263630.1"/>
    </source>
</evidence>
<dbReference type="Proteomes" id="UP001139493">
    <property type="component" value="Unassembled WGS sequence"/>
</dbReference>
<proteinExistence type="predicted"/>
<protein>
    <submittedName>
        <fullName evidence="2">Deazaflavin-dependent oxidoreductase, nitroreductase family</fullName>
    </submittedName>
</protein>
<keyword evidence="1" id="KW-1133">Transmembrane helix</keyword>
<sequence>MWMWILGVVGGLVVLVLVALTGLVVSMRTKNRRGLAVVRRLGRFGRPSALRAGAGEPGTRTSVIHHVGRRSGTAYSTPIGVYPMDGDFLVFLPYGPDVDWLRNVLAAGAAELRTGGETHQVRPRLAEPAEAQPYLSAWDRRVVRLFGVTDFLVLERVRADVEGTP</sequence>
<dbReference type="NCBIfam" id="TIGR00026">
    <property type="entry name" value="hi_GC_TIGR00026"/>
    <property type="match status" value="1"/>
</dbReference>
<feature type="transmembrane region" description="Helical" evidence="1">
    <location>
        <begin position="6"/>
        <end position="25"/>
    </location>
</feature>
<name>A0A9X2G092_9MICO</name>
<dbReference type="Pfam" id="PF04075">
    <property type="entry name" value="F420H2_quin_red"/>
    <property type="match status" value="1"/>
</dbReference>
<gene>
    <name evidence="2" type="ORF">APR03_000961</name>
</gene>
<keyword evidence="3" id="KW-1185">Reference proteome</keyword>
<evidence type="ECO:0000313" key="3">
    <source>
        <dbReference type="Proteomes" id="UP001139493"/>
    </source>
</evidence>
<dbReference type="RefSeq" id="WP_253833289.1">
    <property type="nucleotide sequence ID" value="NZ_JAMTCS010000002.1"/>
</dbReference>
<comment type="caution">
    <text evidence="2">The sequence shown here is derived from an EMBL/GenBank/DDBJ whole genome shotgun (WGS) entry which is preliminary data.</text>
</comment>
<dbReference type="Gene3D" id="2.30.110.10">
    <property type="entry name" value="Electron Transport, Fmn-binding Protein, Chain A"/>
    <property type="match status" value="1"/>
</dbReference>
<dbReference type="InterPro" id="IPR012349">
    <property type="entry name" value="Split_barrel_FMN-bd"/>
</dbReference>
<keyword evidence="1" id="KW-0472">Membrane</keyword>
<organism evidence="2 3">
    <name type="scientific">Promicromonospora thailandica</name>
    <dbReference type="NCBI Taxonomy" id="765201"/>
    <lineage>
        <taxon>Bacteria</taxon>
        <taxon>Bacillati</taxon>
        <taxon>Actinomycetota</taxon>
        <taxon>Actinomycetes</taxon>
        <taxon>Micrococcales</taxon>
        <taxon>Promicromonosporaceae</taxon>
        <taxon>Promicromonospora</taxon>
    </lineage>
</organism>